<dbReference type="HOGENOM" id="CLU_1811547_0_0_2"/>
<dbReference type="AlphaFoldDB" id="B6YVY8"/>
<feature type="domain" description="Bacterial Ig-like" evidence="1">
    <location>
        <begin position="22"/>
        <end position="128"/>
    </location>
</feature>
<name>B6YVY8_THEON</name>
<proteinExistence type="predicted"/>
<evidence type="ECO:0000313" key="3">
    <source>
        <dbReference type="Proteomes" id="UP000002727"/>
    </source>
</evidence>
<dbReference type="EMBL" id="CP000855">
    <property type="protein sequence ID" value="ACJ16311.1"/>
    <property type="molecule type" value="Genomic_DNA"/>
</dbReference>
<dbReference type="OrthoDB" id="94582at2157"/>
<dbReference type="STRING" id="523850.TON_0823"/>
<dbReference type="PATRIC" id="fig|523850.10.peg.830"/>
<organism evidence="2 3">
    <name type="scientific">Thermococcus onnurineus (strain NA1)</name>
    <dbReference type="NCBI Taxonomy" id="523850"/>
    <lineage>
        <taxon>Archaea</taxon>
        <taxon>Methanobacteriati</taxon>
        <taxon>Methanobacteriota</taxon>
        <taxon>Thermococci</taxon>
        <taxon>Thermococcales</taxon>
        <taxon>Thermococcaceae</taxon>
        <taxon>Thermococcus</taxon>
    </lineage>
</organism>
<evidence type="ECO:0000313" key="2">
    <source>
        <dbReference type="EMBL" id="ACJ16311.1"/>
    </source>
</evidence>
<dbReference type="KEGG" id="ton:TON_0823"/>
<dbReference type="Proteomes" id="UP000002727">
    <property type="component" value="Chromosome"/>
</dbReference>
<keyword evidence="3" id="KW-1185">Reference proteome</keyword>
<dbReference type="InterPro" id="IPR046878">
    <property type="entry name" value="Big_14"/>
</dbReference>
<accession>B6YVY8</accession>
<sequence>MRKGPLVSLLILLLWGATGPHFMISLDKEAYAQEERPELTVRNIGLMPIELGRGYLLYRWDNGSWVRVRTGLIFTDDLIVLTPFRSWKQRITLKYLPENESIGDPRFYPDLPPGRYKVVKEICGWPRGCVNASMEFEIAD</sequence>
<protein>
    <recommendedName>
        <fullName evidence="1">Bacterial Ig-like domain-containing protein</fullName>
    </recommendedName>
</protein>
<dbReference type="Pfam" id="PF20251">
    <property type="entry name" value="Big_14"/>
    <property type="match status" value="1"/>
</dbReference>
<reference evidence="2 3" key="1">
    <citation type="journal article" date="2008" name="J. Bacteriol.">
        <title>The complete genome sequence of Thermococcus onnurineus NA1 reveals a mixed heterotrophic and carboxydotrophic metabolism.</title>
        <authorList>
            <person name="Lee H.S."/>
            <person name="Kang S.G."/>
            <person name="Bae S.S."/>
            <person name="Lim J.K."/>
            <person name="Cho Y."/>
            <person name="Kim Y.J."/>
            <person name="Jeon J.H."/>
            <person name="Cha S.S."/>
            <person name="Kwon K.K."/>
            <person name="Kim H.T."/>
            <person name="Park C.J."/>
            <person name="Lee H.W."/>
            <person name="Kim S.I."/>
            <person name="Chun J."/>
            <person name="Colwell R.R."/>
            <person name="Kim S.J."/>
            <person name="Lee J.H."/>
        </authorList>
    </citation>
    <scope>NUCLEOTIDE SEQUENCE [LARGE SCALE GENOMIC DNA]</scope>
    <source>
        <strain evidence="2 3">NA1</strain>
    </source>
</reference>
<dbReference type="eggNOG" id="arCOG07571">
    <property type="taxonomic scope" value="Archaea"/>
</dbReference>
<evidence type="ECO:0000259" key="1">
    <source>
        <dbReference type="Pfam" id="PF20251"/>
    </source>
</evidence>
<gene>
    <name evidence="2" type="ordered locus">TON_0823</name>
</gene>